<dbReference type="AlphaFoldDB" id="A0A640VTK7"/>
<evidence type="ECO:0000313" key="3">
    <source>
        <dbReference type="EMBL" id="GFE50421.1"/>
    </source>
</evidence>
<gene>
    <name evidence="3" type="ORF">So717_21740</name>
</gene>
<proteinExistence type="predicted"/>
<dbReference type="PANTHER" id="PTHR43792">
    <property type="entry name" value="GNAT FAMILY, PUTATIVE (AFU_ORTHOLOGUE AFUA_3G00765)-RELATED-RELATED"/>
    <property type="match status" value="1"/>
</dbReference>
<dbReference type="PROSITE" id="PS51186">
    <property type="entry name" value="GNAT"/>
    <property type="match status" value="1"/>
</dbReference>
<evidence type="ECO:0000313" key="4">
    <source>
        <dbReference type="Proteomes" id="UP000436522"/>
    </source>
</evidence>
<organism evidence="3 4">
    <name type="scientific">Roseobacter cerasinus</name>
    <dbReference type="NCBI Taxonomy" id="2602289"/>
    <lineage>
        <taxon>Bacteria</taxon>
        <taxon>Pseudomonadati</taxon>
        <taxon>Pseudomonadota</taxon>
        <taxon>Alphaproteobacteria</taxon>
        <taxon>Rhodobacterales</taxon>
        <taxon>Roseobacteraceae</taxon>
        <taxon>Roseobacter</taxon>
    </lineage>
</organism>
<dbReference type="InterPro" id="IPR016181">
    <property type="entry name" value="Acyl_CoA_acyltransferase"/>
</dbReference>
<name>A0A640VTK7_9RHOB</name>
<dbReference type="Proteomes" id="UP000436522">
    <property type="component" value="Unassembled WGS sequence"/>
</dbReference>
<sequence>MTLIQTPVLETERLILRGPKASDADTFMGFYATERSQFTGGPMTPRQAWNFFGTEIGHWAIHGFGMFVVTRKGSDAALGIVGHWYPWGWPEKEVGWVLFDAASEGQGIAFEAAQACIDHAWQVLNWPTIVSYIAHGNDASVALAKRLGATLDEHAQQPKPETPGYVYRHPRPEGLA</sequence>
<evidence type="ECO:0000259" key="2">
    <source>
        <dbReference type="PROSITE" id="PS51186"/>
    </source>
</evidence>
<dbReference type="RefSeq" id="WP_238840845.1">
    <property type="nucleotide sequence ID" value="NZ_BLIV01000004.1"/>
</dbReference>
<reference evidence="3 4" key="1">
    <citation type="submission" date="2019-12" db="EMBL/GenBank/DDBJ databases">
        <title>Roseobacter cerasinus sp. nov., isolated from seawater around aquaculture.</title>
        <authorList>
            <person name="Muramatsu S."/>
            <person name="Takabe Y."/>
            <person name="Mori K."/>
            <person name="Takaichi S."/>
            <person name="Hanada S."/>
        </authorList>
    </citation>
    <scope>NUCLEOTIDE SEQUENCE [LARGE SCALE GENOMIC DNA]</scope>
    <source>
        <strain evidence="3 4">AI77</strain>
    </source>
</reference>
<dbReference type="GO" id="GO:0016747">
    <property type="term" value="F:acyltransferase activity, transferring groups other than amino-acyl groups"/>
    <property type="evidence" value="ECO:0007669"/>
    <property type="project" value="InterPro"/>
</dbReference>
<feature type="region of interest" description="Disordered" evidence="1">
    <location>
        <begin position="152"/>
        <end position="176"/>
    </location>
</feature>
<dbReference type="Gene3D" id="3.40.630.30">
    <property type="match status" value="1"/>
</dbReference>
<keyword evidence="3" id="KW-0808">Transferase</keyword>
<dbReference type="InterPro" id="IPR000182">
    <property type="entry name" value="GNAT_dom"/>
</dbReference>
<dbReference type="PANTHER" id="PTHR43792:SF1">
    <property type="entry name" value="N-ACETYLTRANSFERASE DOMAIN-CONTAINING PROTEIN"/>
    <property type="match status" value="1"/>
</dbReference>
<dbReference type="SUPFAM" id="SSF55729">
    <property type="entry name" value="Acyl-CoA N-acyltransferases (Nat)"/>
    <property type="match status" value="1"/>
</dbReference>
<dbReference type="EMBL" id="BLIV01000004">
    <property type="protein sequence ID" value="GFE50421.1"/>
    <property type="molecule type" value="Genomic_DNA"/>
</dbReference>
<keyword evidence="4" id="KW-1185">Reference proteome</keyword>
<feature type="domain" description="N-acetyltransferase" evidence="2">
    <location>
        <begin position="14"/>
        <end position="172"/>
    </location>
</feature>
<dbReference type="InterPro" id="IPR051531">
    <property type="entry name" value="N-acetyltransferase"/>
</dbReference>
<accession>A0A640VTK7</accession>
<protein>
    <submittedName>
        <fullName evidence="3">N-acetyltransferase</fullName>
    </submittedName>
</protein>
<dbReference type="Pfam" id="PF13302">
    <property type="entry name" value="Acetyltransf_3"/>
    <property type="match status" value="1"/>
</dbReference>
<comment type="caution">
    <text evidence="3">The sequence shown here is derived from an EMBL/GenBank/DDBJ whole genome shotgun (WGS) entry which is preliminary data.</text>
</comment>
<evidence type="ECO:0000256" key="1">
    <source>
        <dbReference type="SAM" id="MobiDB-lite"/>
    </source>
</evidence>